<protein>
    <submittedName>
        <fullName evidence="3">Uncharacterized protein</fullName>
    </submittedName>
</protein>
<organism evidence="3 4">
    <name type="scientific">Phlebiopsis gigantea (strain 11061_1 CR5-6)</name>
    <name type="common">White-rot fungus</name>
    <name type="synonym">Peniophora gigantea</name>
    <dbReference type="NCBI Taxonomy" id="745531"/>
    <lineage>
        <taxon>Eukaryota</taxon>
        <taxon>Fungi</taxon>
        <taxon>Dikarya</taxon>
        <taxon>Basidiomycota</taxon>
        <taxon>Agaricomycotina</taxon>
        <taxon>Agaricomycetes</taxon>
        <taxon>Polyporales</taxon>
        <taxon>Phanerochaetaceae</taxon>
        <taxon>Phlebiopsis</taxon>
    </lineage>
</organism>
<evidence type="ECO:0000313" key="3">
    <source>
        <dbReference type="EMBL" id="KIP08367.1"/>
    </source>
</evidence>
<feature type="region of interest" description="Disordered" evidence="1">
    <location>
        <begin position="1"/>
        <end position="33"/>
    </location>
</feature>
<accession>A0A0C3S9K4</accession>
<keyword evidence="2" id="KW-0472">Membrane</keyword>
<proteinExistence type="predicted"/>
<evidence type="ECO:0000313" key="4">
    <source>
        <dbReference type="Proteomes" id="UP000053257"/>
    </source>
</evidence>
<keyword evidence="2" id="KW-1133">Transmembrane helix</keyword>
<feature type="transmembrane region" description="Helical" evidence="2">
    <location>
        <begin position="248"/>
        <end position="266"/>
    </location>
</feature>
<dbReference type="AlphaFoldDB" id="A0A0C3S9K4"/>
<evidence type="ECO:0000256" key="1">
    <source>
        <dbReference type="SAM" id="MobiDB-lite"/>
    </source>
</evidence>
<dbReference type="EMBL" id="KN840481">
    <property type="protein sequence ID" value="KIP08367.1"/>
    <property type="molecule type" value="Genomic_DNA"/>
</dbReference>
<dbReference type="Proteomes" id="UP000053257">
    <property type="component" value="Unassembled WGS sequence"/>
</dbReference>
<sequence>MSASIRTLAAVPPPSLLTPAQTAEASERRTHTPSCAAVVTVEDGRPFPVCGFQGAGTSGEVDGQHCESFEKLHIPLTANTQVSHSLPVRGPSLEGTAQTMKGKVSVSSAFAQTDSKEAPNAAAFDALRPLGPSSQHVGQLETWRRELAVLMTFAALFAAASFAFARSAHAGPVWALGFVLSLATALFALSVRQWLSPAPDLRCLPAPAAAVVRQMPSVICALVVLLQAAVVTFLVGLLVLLEELHPTMAVKLIVAGAAAFLLYTFATRVPRLWPTCLHTPT</sequence>
<keyword evidence="4" id="KW-1185">Reference proteome</keyword>
<reference evidence="3 4" key="1">
    <citation type="journal article" date="2014" name="PLoS Genet.">
        <title>Analysis of the Phlebiopsis gigantea genome, transcriptome and secretome provides insight into its pioneer colonization strategies of wood.</title>
        <authorList>
            <person name="Hori C."/>
            <person name="Ishida T."/>
            <person name="Igarashi K."/>
            <person name="Samejima M."/>
            <person name="Suzuki H."/>
            <person name="Master E."/>
            <person name="Ferreira P."/>
            <person name="Ruiz-Duenas F.J."/>
            <person name="Held B."/>
            <person name="Canessa P."/>
            <person name="Larrondo L.F."/>
            <person name="Schmoll M."/>
            <person name="Druzhinina I.S."/>
            <person name="Kubicek C.P."/>
            <person name="Gaskell J.A."/>
            <person name="Kersten P."/>
            <person name="St John F."/>
            <person name="Glasner J."/>
            <person name="Sabat G."/>
            <person name="Splinter BonDurant S."/>
            <person name="Syed K."/>
            <person name="Yadav J."/>
            <person name="Mgbeahuruike A.C."/>
            <person name="Kovalchuk A."/>
            <person name="Asiegbu F.O."/>
            <person name="Lackner G."/>
            <person name="Hoffmeister D."/>
            <person name="Rencoret J."/>
            <person name="Gutierrez A."/>
            <person name="Sun H."/>
            <person name="Lindquist E."/>
            <person name="Barry K."/>
            <person name="Riley R."/>
            <person name="Grigoriev I.V."/>
            <person name="Henrissat B."/>
            <person name="Kues U."/>
            <person name="Berka R.M."/>
            <person name="Martinez A.T."/>
            <person name="Covert S.F."/>
            <person name="Blanchette R.A."/>
            <person name="Cullen D."/>
        </authorList>
    </citation>
    <scope>NUCLEOTIDE SEQUENCE [LARGE SCALE GENOMIC DNA]</scope>
    <source>
        <strain evidence="3 4">11061_1 CR5-6</strain>
    </source>
</reference>
<evidence type="ECO:0000256" key="2">
    <source>
        <dbReference type="SAM" id="Phobius"/>
    </source>
</evidence>
<gene>
    <name evidence="3" type="ORF">PHLGIDRAFT_127092</name>
</gene>
<feature type="transmembrane region" description="Helical" evidence="2">
    <location>
        <begin position="172"/>
        <end position="195"/>
    </location>
</feature>
<dbReference type="HOGENOM" id="CLU_990827_0_0_1"/>
<feature type="transmembrane region" description="Helical" evidence="2">
    <location>
        <begin position="147"/>
        <end position="165"/>
    </location>
</feature>
<keyword evidence="2" id="KW-0812">Transmembrane</keyword>
<feature type="transmembrane region" description="Helical" evidence="2">
    <location>
        <begin position="215"/>
        <end position="241"/>
    </location>
</feature>
<name>A0A0C3S9K4_PHLG1</name>